<feature type="domain" description="HIT" evidence="2">
    <location>
        <begin position="5"/>
        <end position="113"/>
    </location>
</feature>
<evidence type="ECO:0000256" key="1">
    <source>
        <dbReference type="PROSITE-ProRule" id="PRU00464"/>
    </source>
</evidence>
<dbReference type="Gene3D" id="3.30.428.10">
    <property type="entry name" value="HIT-like"/>
    <property type="match status" value="1"/>
</dbReference>
<evidence type="ECO:0000259" key="2">
    <source>
        <dbReference type="PROSITE" id="PS51084"/>
    </source>
</evidence>
<keyword evidence="4" id="KW-1185">Reference proteome</keyword>
<gene>
    <name evidence="3" type="ORF">ACFFGV_12820</name>
</gene>
<proteinExistence type="predicted"/>
<dbReference type="PANTHER" id="PTHR42997">
    <property type="entry name" value="HIT FAMILY HYDROLASE"/>
    <property type="match status" value="1"/>
</dbReference>
<name>A0ABV6LPV4_9BACI</name>
<reference evidence="3 4" key="1">
    <citation type="submission" date="2024-09" db="EMBL/GenBank/DDBJ databases">
        <authorList>
            <person name="Sun Q."/>
            <person name="Mori K."/>
        </authorList>
    </citation>
    <scope>NUCLEOTIDE SEQUENCE [LARGE SCALE GENOMIC DNA]</scope>
    <source>
        <strain evidence="3 4">NCAIM B.02529</strain>
    </source>
</reference>
<dbReference type="PROSITE" id="PS51084">
    <property type="entry name" value="HIT_2"/>
    <property type="match status" value="1"/>
</dbReference>
<organism evidence="3 4">
    <name type="scientific">Pontibacillus salicampi</name>
    <dbReference type="NCBI Taxonomy" id="1449801"/>
    <lineage>
        <taxon>Bacteria</taxon>
        <taxon>Bacillati</taxon>
        <taxon>Bacillota</taxon>
        <taxon>Bacilli</taxon>
        <taxon>Bacillales</taxon>
        <taxon>Bacillaceae</taxon>
        <taxon>Pontibacillus</taxon>
    </lineage>
</organism>
<dbReference type="InterPro" id="IPR011146">
    <property type="entry name" value="HIT-like"/>
</dbReference>
<dbReference type="PANTHER" id="PTHR42997:SF1">
    <property type="entry name" value="AP-4-A PHOSPHORYLASE"/>
    <property type="match status" value="1"/>
</dbReference>
<dbReference type="InterPro" id="IPR052908">
    <property type="entry name" value="AP-4-A_phosphorylase"/>
</dbReference>
<dbReference type="RefSeq" id="WP_377348439.1">
    <property type="nucleotide sequence ID" value="NZ_JBHLTP010000011.1"/>
</dbReference>
<evidence type="ECO:0000313" key="4">
    <source>
        <dbReference type="Proteomes" id="UP001589836"/>
    </source>
</evidence>
<accession>A0ABV6LPV4</accession>
<dbReference type="Proteomes" id="UP001589836">
    <property type="component" value="Unassembled WGS sequence"/>
</dbReference>
<protein>
    <submittedName>
        <fullName evidence="3">HIT family protein</fullName>
        <ecNumber evidence="3">2.1.1.-</ecNumber>
    </submittedName>
</protein>
<sequence length="140" mass="16517">MKSCPFCNIVEDDDQQIVMETHFLYFLQKQSEQEVLTGSGVIIPKEHRQTLFELTDEEWQETFKLLHQVKGLLGEKWNPDGYNVGWNVFSSGGQSIAHAHLHIIPRFKDEPYAGKGMRYWIKQPKNRRYIQEVSRYEKSN</sequence>
<keyword evidence="3" id="KW-0808">Transferase</keyword>
<feature type="short sequence motif" description="Histidine triad motif" evidence="1">
    <location>
        <begin position="98"/>
        <end position="102"/>
    </location>
</feature>
<dbReference type="GO" id="GO:0008168">
    <property type="term" value="F:methyltransferase activity"/>
    <property type="evidence" value="ECO:0007669"/>
    <property type="project" value="UniProtKB-KW"/>
</dbReference>
<evidence type="ECO:0000313" key="3">
    <source>
        <dbReference type="EMBL" id="MFC0524450.1"/>
    </source>
</evidence>
<dbReference type="InterPro" id="IPR036265">
    <property type="entry name" value="HIT-like_sf"/>
</dbReference>
<dbReference type="GO" id="GO:0032259">
    <property type="term" value="P:methylation"/>
    <property type="evidence" value="ECO:0007669"/>
    <property type="project" value="UniProtKB-KW"/>
</dbReference>
<dbReference type="Pfam" id="PF01230">
    <property type="entry name" value="HIT"/>
    <property type="match status" value="1"/>
</dbReference>
<dbReference type="EMBL" id="JBHLTP010000011">
    <property type="protein sequence ID" value="MFC0524450.1"/>
    <property type="molecule type" value="Genomic_DNA"/>
</dbReference>
<keyword evidence="3" id="KW-0489">Methyltransferase</keyword>
<comment type="caution">
    <text evidence="3">The sequence shown here is derived from an EMBL/GenBank/DDBJ whole genome shotgun (WGS) entry which is preliminary data.</text>
</comment>
<dbReference type="EC" id="2.1.1.-" evidence="3"/>
<dbReference type="SUPFAM" id="SSF54197">
    <property type="entry name" value="HIT-like"/>
    <property type="match status" value="1"/>
</dbReference>